<evidence type="ECO:0000313" key="6">
    <source>
        <dbReference type="Proteomes" id="UP001152523"/>
    </source>
</evidence>
<feature type="domain" description="DYW" evidence="4">
    <location>
        <begin position="725"/>
        <end position="817"/>
    </location>
</feature>
<feature type="repeat" description="PPR" evidence="3">
    <location>
        <begin position="73"/>
        <end position="103"/>
    </location>
</feature>
<dbReference type="Pfam" id="PF13041">
    <property type="entry name" value="PPR_2"/>
    <property type="match status" value="3"/>
</dbReference>
<dbReference type="PANTHER" id="PTHR47926:SF517">
    <property type="entry name" value="TETRATRICOPEPTIDE REPEAT-LIKE SUPERFAMILY PROTEIN"/>
    <property type="match status" value="1"/>
</dbReference>
<accession>A0AAV0D6F2</accession>
<keyword evidence="6" id="KW-1185">Reference proteome</keyword>
<feature type="repeat" description="PPR" evidence="3">
    <location>
        <begin position="104"/>
        <end position="138"/>
    </location>
</feature>
<feature type="repeat" description="PPR" evidence="3">
    <location>
        <begin position="509"/>
        <end position="543"/>
    </location>
</feature>
<feature type="repeat" description="PPR" evidence="3">
    <location>
        <begin position="206"/>
        <end position="240"/>
    </location>
</feature>
<dbReference type="InterPro" id="IPR002885">
    <property type="entry name" value="PPR_rpt"/>
</dbReference>
<reference evidence="5" key="1">
    <citation type="submission" date="2022-07" db="EMBL/GenBank/DDBJ databases">
        <authorList>
            <person name="Macas J."/>
            <person name="Novak P."/>
            <person name="Neumann P."/>
        </authorList>
    </citation>
    <scope>NUCLEOTIDE SEQUENCE</scope>
</reference>
<proteinExistence type="inferred from homology"/>
<evidence type="ECO:0000259" key="4">
    <source>
        <dbReference type="Pfam" id="PF14432"/>
    </source>
</evidence>
<dbReference type="FunFam" id="1.25.40.10:FF:000353">
    <property type="entry name" value="Pentatricopeptide repeat-containing protein At4g39530"/>
    <property type="match status" value="1"/>
</dbReference>
<dbReference type="InterPro" id="IPR046960">
    <property type="entry name" value="PPR_At4g14850-like_plant"/>
</dbReference>
<dbReference type="InterPro" id="IPR046848">
    <property type="entry name" value="E_motif"/>
</dbReference>
<dbReference type="InterPro" id="IPR011990">
    <property type="entry name" value="TPR-like_helical_dom_sf"/>
</dbReference>
<keyword evidence="2" id="KW-0677">Repeat</keyword>
<dbReference type="Pfam" id="PF20431">
    <property type="entry name" value="E_motif"/>
    <property type="match status" value="1"/>
</dbReference>
<dbReference type="EMBL" id="CAMAPF010000075">
    <property type="protein sequence ID" value="CAH9093366.1"/>
    <property type="molecule type" value="Genomic_DNA"/>
</dbReference>
<dbReference type="Pfam" id="PF01535">
    <property type="entry name" value="PPR"/>
    <property type="match status" value="5"/>
</dbReference>
<dbReference type="Proteomes" id="UP001152523">
    <property type="component" value="Unassembled WGS sequence"/>
</dbReference>
<dbReference type="InterPro" id="IPR032867">
    <property type="entry name" value="DYW_dom"/>
</dbReference>
<dbReference type="Gene3D" id="1.25.40.10">
    <property type="entry name" value="Tetratricopeptide repeat domain"/>
    <property type="match status" value="5"/>
</dbReference>
<organism evidence="5 6">
    <name type="scientific">Cuscuta epithymum</name>
    <dbReference type="NCBI Taxonomy" id="186058"/>
    <lineage>
        <taxon>Eukaryota</taxon>
        <taxon>Viridiplantae</taxon>
        <taxon>Streptophyta</taxon>
        <taxon>Embryophyta</taxon>
        <taxon>Tracheophyta</taxon>
        <taxon>Spermatophyta</taxon>
        <taxon>Magnoliopsida</taxon>
        <taxon>eudicotyledons</taxon>
        <taxon>Gunneridae</taxon>
        <taxon>Pentapetalae</taxon>
        <taxon>asterids</taxon>
        <taxon>lamiids</taxon>
        <taxon>Solanales</taxon>
        <taxon>Convolvulaceae</taxon>
        <taxon>Cuscuteae</taxon>
        <taxon>Cuscuta</taxon>
        <taxon>Cuscuta subgen. Cuscuta</taxon>
    </lineage>
</organism>
<feature type="repeat" description="PPR" evidence="3">
    <location>
        <begin position="408"/>
        <end position="442"/>
    </location>
</feature>
<dbReference type="AlphaFoldDB" id="A0AAV0D6F2"/>
<feature type="repeat" description="PPR" evidence="3">
    <location>
        <begin position="307"/>
        <end position="341"/>
    </location>
</feature>
<sequence>MFLEVMNNIRLHRFNFVNKSTQLSCKPQTLANPAARSSQKSDFAYKNRTLGCLSNTSSLDEDCGMLNKMHKKDENAWNAMISSYAEAGRLAEARHLFEEAPKKSVITWSTLISGYSKHGFESECFELFWAMQKDGKRPRGFTLGSILRICSQKCLLSRGEQIHAYSIKTWFDQDVFVGTGLVDMYAKCMCVKEAEFVFSMISSGKNHVTWTAMVNGYSQNGNPSKAIQCFWGMREENINANQYTFPSVLSSCSALCDLRSGVQVHACVLRGGFGSNLFVQSALVDMYAKCGDLSSARKELESMEVDHAVSWNAMILGCVKHGCPHIALSLFSDMLSRHIDIDNFTYPSVLNSLATTKDVRNGKCVHSLIIKSGYDSYRLVSNAVVDMYTKQEELIYAKEVFKGIMDKDVVSWTSLVTGYAHNGMHEESLLLFREMMSADVTPDVIIFSSILSSCAEIAVLDLGQQIHANYIKSGLNMSESVDNSLVTMYANCGSLEDADRIFYSMHSRSVITWTARIIGYAQNGKGQDSVRFYDCMIGEGVKPDFIAFIGLLFACSRAGLVERGRSYFESMENIYGIKPGPSHYACMIDLLGRSGKMQEAMELLTTGKDLELDATVWKALLSACGVHGNIQVAEKAATMLFKLEPVDAAPYIMMSNIYSAAGKWGDSSRIRRLMMVSGARKERSYSWIEKNGVVHKFLSGDRTHPKTDEIFLKVNDVLSLIKEAGYVPDIKCSLHDINEESRLQNLAYHSEKLAVAFGLLYLPKGAAIRVYKNLRVCGDCHTAMKFISKVFQRHIILRDSNYFHHFRLGTCSCRDYW</sequence>
<comment type="similarity">
    <text evidence="1">Belongs to the PPR family. PCMP-H subfamily.</text>
</comment>
<evidence type="ECO:0000256" key="1">
    <source>
        <dbReference type="ARBA" id="ARBA00006643"/>
    </source>
</evidence>
<protein>
    <recommendedName>
        <fullName evidence="4">DYW domain-containing protein</fullName>
    </recommendedName>
</protein>
<dbReference type="GO" id="GO:0009451">
    <property type="term" value="P:RNA modification"/>
    <property type="evidence" value="ECO:0007669"/>
    <property type="project" value="InterPro"/>
</dbReference>
<comment type="caution">
    <text evidence="5">The sequence shown here is derived from an EMBL/GenBank/DDBJ whole genome shotgun (WGS) entry which is preliminary data.</text>
</comment>
<name>A0AAV0D6F2_9ASTE</name>
<dbReference type="PANTHER" id="PTHR47926">
    <property type="entry name" value="PENTATRICOPEPTIDE REPEAT-CONTAINING PROTEIN"/>
    <property type="match status" value="1"/>
</dbReference>
<dbReference type="FunFam" id="1.25.40.10:FF:000452">
    <property type="entry name" value="pentatricopeptide repeat-containing protein At2g03880, mitochondrial"/>
    <property type="match status" value="1"/>
</dbReference>
<evidence type="ECO:0000256" key="3">
    <source>
        <dbReference type="PROSITE-ProRule" id="PRU00708"/>
    </source>
</evidence>
<dbReference type="NCBIfam" id="TIGR00756">
    <property type="entry name" value="PPR"/>
    <property type="match status" value="5"/>
</dbReference>
<dbReference type="GO" id="GO:0008270">
    <property type="term" value="F:zinc ion binding"/>
    <property type="evidence" value="ECO:0007669"/>
    <property type="project" value="InterPro"/>
</dbReference>
<dbReference type="PROSITE" id="PS51375">
    <property type="entry name" value="PPR"/>
    <property type="match status" value="6"/>
</dbReference>
<evidence type="ECO:0000256" key="2">
    <source>
        <dbReference type="ARBA" id="ARBA00022737"/>
    </source>
</evidence>
<dbReference type="Pfam" id="PF14432">
    <property type="entry name" value="DYW_deaminase"/>
    <property type="match status" value="1"/>
</dbReference>
<gene>
    <name evidence="5" type="ORF">CEPIT_LOCUS12469</name>
</gene>
<dbReference type="FunFam" id="1.25.40.10:FF:000351">
    <property type="entry name" value="Pentatricopeptide repeat-containing protein"/>
    <property type="match status" value="1"/>
</dbReference>
<dbReference type="FunFam" id="1.25.40.10:FF:001093">
    <property type="entry name" value="Pentatricopeptide repeat-containing protein At2g34400"/>
    <property type="match status" value="1"/>
</dbReference>
<dbReference type="GO" id="GO:0003723">
    <property type="term" value="F:RNA binding"/>
    <property type="evidence" value="ECO:0007669"/>
    <property type="project" value="InterPro"/>
</dbReference>
<evidence type="ECO:0000313" key="5">
    <source>
        <dbReference type="EMBL" id="CAH9093366.1"/>
    </source>
</evidence>